<proteinExistence type="inferred from homology"/>
<dbReference type="EMBL" id="FNCS01000020">
    <property type="protein sequence ID" value="SDH07903.1"/>
    <property type="molecule type" value="Genomic_DNA"/>
</dbReference>
<dbReference type="InterPro" id="IPR010998">
    <property type="entry name" value="Integrase_recombinase_N"/>
</dbReference>
<keyword evidence="4" id="KW-0233">DNA recombination</keyword>
<dbReference type="RefSeq" id="WP_090598889.1">
    <property type="nucleotide sequence ID" value="NZ_FNCS01000020.1"/>
</dbReference>
<sequence length="358" mass="39422">MRVQVKGVKRYKDRHGTLRLYHRKSGTAIDATLSGAEIAAEVARLDKLHAPAAPKSGTLAGLLESYKKAPPFTDLATRTKSDYQKCMDYLQPIAGTPLHLMDTAFMAKLRDKAIKAKRAGFTNHMMAMLSSAFRHGAEYGLVEKNPVTGLAKAKMAADRKRENRPWSLPERDNVLAVAPDHLRLPLALARYLGMRRGDILKLPQSAYKNGFLSFRTSKTGKTMKLPVVGKLRTILDAAIAVAPQGDAVMLCLNSYGEGWSDAGFTASQRKFFAKCIERGIADPGITLHGLRHSVATDLRALGYSLDQIKDYVGHENWKMTEHYASNADANGVLIDMANLLQGGTSRERKLSNRSRKSV</sequence>
<keyword evidence="3" id="KW-0238">DNA-binding</keyword>
<keyword evidence="7" id="KW-1185">Reference proteome</keyword>
<dbReference type="GO" id="GO:0015074">
    <property type="term" value="P:DNA integration"/>
    <property type="evidence" value="ECO:0007669"/>
    <property type="project" value="UniProtKB-KW"/>
</dbReference>
<evidence type="ECO:0000313" key="6">
    <source>
        <dbReference type="EMBL" id="SDH07903.1"/>
    </source>
</evidence>
<dbReference type="STRING" id="440168.SAMN04487974_1209"/>
<feature type="domain" description="Tyr recombinase" evidence="5">
    <location>
        <begin position="161"/>
        <end position="338"/>
    </location>
</feature>
<dbReference type="PROSITE" id="PS51898">
    <property type="entry name" value="TYR_RECOMBINASE"/>
    <property type="match status" value="1"/>
</dbReference>
<dbReference type="InterPro" id="IPR011010">
    <property type="entry name" value="DNA_brk_join_enz"/>
</dbReference>
<dbReference type="InterPro" id="IPR002104">
    <property type="entry name" value="Integrase_catalytic"/>
</dbReference>
<dbReference type="GO" id="GO:0006310">
    <property type="term" value="P:DNA recombination"/>
    <property type="evidence" value="ECO:0007669"/>
    <property type="project" value="UniProtKB-KW"/>
</dbReference>
<comment type="similarity">
    <text evidence="1">Belongs to the 'phage' integrase family.</text>
</comment>
<gene>
    <name evidence="6" type="ORF">SAMN04487974_1209</name>
</gene>
<dbReference type="Pfam" id="PF00589">
    <property type="entry name" value="Phage_integrase"/>
    <property type="match status" value="1"/>
</dbReference>
<evidence type="ECO:0000256" key="4">
    <source>
        <dbReference type="ARBA" id="ARBA00023172"/>
    </source>
</evidence>
<evidence type="ECO:0000256" key="3">
    <source>
        <dbReference type="ARBA" id="ARBA00023125"/>
    </source>
</evidence>
<dbReference type="Gene3D" id="1.10.150.130">
    <property type="match status" value="1"/>
</dbReference>
<reference evidence="6 7" key="1">
    <citation type="submission" date="2016-10" db="EMBL/GenBank/DDBJ databases">
        <authorList>
            <person name="de Groot N.N."/>
        </authorList>
    </citation>
    <scope>NUCLEOTIDE SEQUENCE [LARGE SCALE GENOMIC DNA]</scope>
    <source>
        <strain evidence="6 7">CGMCC 1.10267</strain>
    </source>
</reference>
<organism evidence="6 7">
    <name type="scientific">Pelagibacterium luteolum</name>
    <dbReference type="NCBI Taxonomy" id="440168"/>
    <lineage>
        <taxon>Bacteria</taxon>
        <taxon>Pseudomonadati</taxon>
        <taxon>Pseudomonadota</taxon>
        <taxon>Alphaproteobacteria</taxon>
        <taxon>Hyphomicrobiales</taxon>
        <taxon>Devosiaceae</taxon>
        <taxon>Pelagibacterium</taxon>
    </lineage>
</organism>
<keyword evidence="2" id="KW-0229">DNA integration</keyword>
<dbReference type="PANTHER" id="PTHR30349:SF64">
    <property type="entry name" value="PROPHAGE INTEGRASE INTD-RELATED"/>
    <property type="match status" value="1"/>
</dbReference>
<evidence type="ECO:0000256" key="2">
    <source>
        <dbReference type="ARBA" id="ARBA00022908"/>
    </source>
</evidence>
<protein>
    <submittedName>
        <fullName evidence="6">Site-specific recombinase XerD</fullName>
    </submittedName>
</protein>
<evidence type="ECO:0000259" key="5">
    <source>
        <dbReference type="PROSITE" id="PS51898"/>
    </source>
</evidence>
<dbReference type="InterPro" id="IPR013762">
    <property type="entry name" value="Integrase-like_cat_sf"/>
</dbReference>
<dbReference type="InterPro" id="IPR050090">
    <property type="entry name" value="Tyrosine_recombinase_XerCD"/>
</dbReference>
<accession>A0A1G7ZGN9</accession>
<dbReference type="PANTHER" id="PTHR30349">
    <property type="entry name" value="PHAGE INTEGRASE-RELATED"/>
    <property type="match status" value="1"/>
</dbReference>
<evidence type="ECO:0000256" key="1">
    <source>
        <dbReference type="ARBA" id="ARBA00008857"/>
    </source>
</evidence>
<dbReference type="SUPFAM" id="SSF56349">
    <property type="entry name" value="DNA breaking-rejoining enzymes"/>
    <property type="match status" value="1"/>
</dbReference>
<dbReference type="Gene3D" id="1.10.443.10">
    <property type="entry name" value="Intergrase catalytic core"/>
    <property type="match status" value="1"/>
</dbReference>
<dbReference type="GO" id="GO:0003677">
    <property type="term" value="F:DNA binding"/>
    <property type="evidence" value="ECO:0007669"/>
    <property type="project" value="UniProtKB-KW"/>
</dbReference>
<evidence type="ECO:0000313" key="7">
    <source>
        <dbReference type="Proteomes" id="UP000199495"/>
    </source>
</evidence>
<name>A0A1G7ZGN9_9HYPH</name>
<dbReference type="OrthoDB" id="8201432at2"/>
<dbReference type="Proteomes" id="UP000199495">
    <property type="component" value="Unassembled WGS sequence"/>
</dbReference>
<dbReference type="AlphaFoldDB" id="A0A1G7ZGN9"/>